<evidence type="ECO:0000256" key="8">
    <source>
        <dbReference type="ARBA" id="ARBA00023242"/>
    </source>
</evidence>
<keyword evidence="16" id="KW-1185">Reference proteome</keyword>
<organism evidence="15 16">
    <name type="scientific">Calocera viscosa (strain TUFC12733)</name>
    <dbReference type="NCBI Taxonomy" id="1330018"/>
    <lineage>
        <taxon>Eukaryota</taxon>
        <taxon>Fungi</taxon>
        <taxon>Dikarya</taxon>
        <taxon>Basidiomycota</taxon>
        <taxon>Agaricomycotina</taxon>
        <taxon>Dacrymycetes</taxon>
        <taxon>Dacrymycetales</taxon>
        <taxon>Dacrymycetaceae</taxon>
        <taxon>Calocera</taxon>
    </lineage>
</organism>
<reference evidence="15 16" key="1">
    <citation type="journal article" date="2016" name="Mol. Biol. Evol.">
        <title>Comparative Genomics of Early-Diverging Mushroom-Forming Fungi Provides Insights into the Origins of Lignocellulose Decay Capabilities.</title>
        <authorList>
            <person name="Nagy L.G."/>
            <person name="Riley R."/>
            <person name="Tritt A."/>
            <person name="Adam C."/>
            <person name="Daum C."/>
            <person name="Floudas D."/>
            <person name="Sun H."/>
            <person name="Yadav J.S."/>
            <person name="Pangilinan J."/>
            <person name="Larsson K.H."/>
            <person name="Matsuura K."/>
            <person name="Barry K."/>
            <person name="Labutti K."/>
            <person name="Kuo R."/>
            <person name="Ohm R.A."/>
            <person name="Bhattacharya S.S."/>
            <person name="Shirouzu T."/>
            <person name="Yoshinaga Y."/>
            <person name="Martin F.M."/>
            <person name="Grigoriev I.V."/>
            <person name="Hibbett D.S."/>
        </authorList>
    </citation>
    <scope>NUCLEOTIDE SEQUENCE [LARGE SCALE GENOMIC DNA]</scope>
    <source>
        <strain evidence="15 16">TUFC12733</strain>
    </source>
</reference>
<keyword evidence="8 9" id="KW-0539">Nucleus</keyword>
<dbReference type="Pfam" id="PF01336">
    <property type="entry name" value="tRNA_anti-codon"/>
    <property type="match status" value="1"/>
</dbReference>
<evidence type="ECO:0000259" key="12">
    <source>
        <dbReference type="Pfam" id="PF04057"/>
    </source>
</evidence>
<dbReference type="InterPro" id="IPR004591">
    <property type="entry name" value="Rfa1"/>
</dbReference>
<dbReference type="GO" id="GO:0005662">
    <property type="term" value="C:DNA replication factor A complex"/>
    <property type="evidence" value="ECO:0007669"/>
    <property type="project" value="UniProtKB-ARBA"/>
</dbReference>
<dbReference type="GO" id="GO:0006281">
    <property type="term" value="P:DNA repair"/>
    <property type="evidence" value="ECO:0007669"/>
    <property type="project" value="InterPro"/>
</dbReference>
<dbReference type="InterPro" id="IPR047192">
    <property type="entry name" value="Euk_RPA1_DBD_C"/>
</dbReference>
<feature type="non-terminal residue" evidence="15">
    <location>
        <position position="1"/>
    </location>
</feature>
<dbReference type="FunFam" id="2.40.50.140:FF:000064">
    <property type="entry name" value="Replication protein A subunit"/>
    <property type="match status" value="1"/>
</dbReference>
<evidence type="ECO:0000256" key="6">
    <source>
        <dbReference type="ARBA" id="ARBA00022833"/>
    </source>
</evidence>
<evidence type="ECO:0000259" key="14">
    <source>
        <dbReference type="Pfam" id="PF16900"/>
    </source>
</evidence>
<dbReference type="AlphaFoldDB" id="A0A167RPX1"/>
<dbReference type="PANTHER" id="PTHR47165">
    <property type="entry name" value="OS03G0429900 PROTEIN"/>
    <property type="match status" value="1"/>
</dbReference>
<keyword evidence="5 9" id="KW-0863">Zinc-finger</keyword>
<evidence type="ECO:0000256" key="4">
    <source>
        <dbReference type="ARBA" id="ARBA00022723"/>
    </source>
</evidence>
<dbReference type="GO" id="GO:0007004">
    <property type="term" value="P:telomere maintenance via telomerase"/>
    <property type="evidence" value="ECO:0007669"/>
    <property type="project" value="UniProtKB-ARBA"/>
</dbReference>
<dbReference type="InterPro" id="IPR013955">
    <property type="entry name" value="Rep_factor-A_C"/>
</dbReference>
<evidence type="ECO:0000313" key="16">
    <source>
        <dbReference type="Proteomes" id="UP000076738"/>
    </source>
</evidence>
<accession>A0A167RPX1</accession>
<keyword evidence="7 9" id="KW-0238">DNA-binding</keyword>
<feature type="domain" description="Replication protein A OB" evidence="14">
    <location>
        <begin position="244"/>
        <end position="337"/>
    </location>
</feature>
<evidence type="ECO:0000256" key="2">
    <source>
        <dbReference type="ARBA" id="ARBA00005690"/>
    </source>
</evidence>
<dbReference type="InterPro" id="IPR007199">
    <property type="entry name" value="Rep_factor-A_N"/>
</dbReference>
<dbReference type="STRING" id="1330018.A0A167RPX1"/>
<dbReference type="FunFam" id="2.40.50.140:FF:000041">
    <property type="entry name" value="Replication protein A subunit"/>
    <property type="match status" value="1"/>
</dbReference>
<dbReference type="PANTHER" id="PTHR47165:SF4">
    <property type="entry name" value="OS03G0429900 PROTEIN"/>
    <property type="match status" value="1"/>
</dbReference>
<feature type="region of interest" description="Disordered" evidence="10">
    <location>
        <begin position="85"/>
        <end position="119"/>
    </location>
</feature>
<evidence type="ECO:0000256" key="3">
    <source>
        <dbReference type="ARBA" id="ARBA00022705"/>
    </source>
</evidence>
<dbReference type="NCBIfam" id="TIGR00617">
    <property type="entry name" value="rpa1"/>
    <property type="match status" value="1"/>
</dbReference>
<dbReference type="GO" id="GO:0006260">
    <property type="term" value="P:DNA replication"/>
    <property type="evidence" value="ECO:0007669"/>
    <property type="project" value="UniProtKB-KW"/>
</dbReference>
<evidence type="ECO:0000256" key="7">
    <source>
        <dbReference type="ARBA" id="ARBA00023125"/>
    </source>
</evidence>
<keyword evidence="3 9" id="KW-0235">DNA replication</keyword>
<feature type="compositionally biased region" description="Polar residues" evidence="10">
    <location>
        <begin position="99"/>
        <end position="114"/>
    </location>
</feature>
<name>A0A167RPX1_CALVF</name>
<dbReference type="CDD" id="cd04474">
    <property type="entry name" value="RPA1_DBD_A"/>
    <property type="match status" value="1"/>
</dbReference>
<dbReference type="OrthoDB" id="3358105at2759"/>
<dbReference type="SUPFAM" id="SSF50249">
    <property type="entry name" value="Nucleic acid-binding proteins"/>
    <property type="match status" value="4"/>
</dbReference>
<keyword evidence="4 9" id="KW-0479">Metal-binding</keyword>
<dbReference type="CDD" id="cd04476">
    <property type="entry name" value="RPA1_DBD_C"/>
    <property type="match status" value="1"/>
</dbReference>
<dbReference type="GO" id="GO:0003677">
    <property type="term" value="F:DNA binding"/>
    <property type="evidence" value="ECO:0007669"/>
    <property type="project" value="UniProtKB-KW"/>
</dbReference>
<dbReference type="Pfam" id="PF04057">
    <property type="entry name" value="Rep-A_N"/>
    <property type="match status" value="1"/>
</dbReference>
<dbReference type="Gene3D" id="2.40.50.140">
    <property type="entry name" value="Nucleic acid-binding proteins"/>
    <property type="match status" value="4"/>
</dbReference>
<dbReference type="Pfam" id="PF08646">
    <property type="entry name" value="Rep_fac-A_C"/>
    <property type="match status" value="1"/>
</dbReference>
<evidence type="ECO:0000256" key="1">
    <source>
        <dbReference type="ARBA" id="ARBA00004123"/>
    </source>
</evidence>
<dbReference type="Proteomes" id="UP000076738">
    <property type="component" value="Unassembled WGS sequence"/>
</dbReference>
<comment type="subcellular location">
    <subcellularLocation>
        <location evidence="1 9">Nucleus</location>
    </subcellularLocation>
</comment>
<dbReference type="Pfam" id="PF16900">
    <property type="entry name" value="REPA_OB_2"/>
    <property type="match status" value="1"/>
</dbReference>
<sequence length="545" mass="60786">ITAFRLLLSDGQRITQVLLATQLNHLAIDGLLTTHCLVRVSSLKRSKVQEKEIIIALGLEIVKKQNDKLGDPQNIETHGPTFVQQAKATSAPPRPATINKGSSKSTNKGLQTASDMKGRPTINPIAELSPYQNGWTIKARIASKSDIKVWSNERGSGQLFSFVMIDETQQIKGTAFKDDADNLFAQVQEGRVYYISRGKIVPAKKQYNRIDNQDYEIVFDHRTTVEPCDDESNMPEIDLSYTPLANLQDLSKDTICNVLGVVTAVEECKEIVMKKTQRPLVKRDLTIVDRSGFSCPVTLWGKPAEEFEAQDNPVVSFRGLKVGDFHGRSLSYQNGSSRMLLDPDLVDAHALRGWFDEVGVGQTFQSCQGASASRGTSAGLNREELMKIADVKNTNVGMKETGYFTAKLRVAFTKNVTKEKGSFCYPACRKEDCRKKVDLIEGFWRCVKCEGVWTEPDWRYTTSISAADHHDFAWFSVFNELAEELFEKKAIDLQKVFVRSPVLARCGLADRDCFRRLAPTTMNSSSTIGFLAASSTISNAKPRRT</sequence>
<dbReference type="InterPro" id="IPR004365">
    <property type="entry name" value="NA-bd_OB_tRNA"/>
</dbReference>
<dbReference type="InterPro" id="IPR012340">
    <property type="entry name" value="NA-bd_OB-fold"/>
</dbReference>
<keyword evidence="6 9" id="KW-0862">Zinc</keyword>
<feature type="domain" description="OB" evidence="11">
    <location>
        <begin position="135"/>
        <end position="218"/>
    </location>
</feature>
<dbReference type="GO" id="GO:0000781">
    <property type="term" value="C:chromosome, telomeric region"/>
    <property type="evidence" value="ECO:0007669"/>
    <property type="project" value="UniProtKB-ARBA"/>
</dbReference>
<dbReference type="GO" id="GO:0008270">
    <property type="term" value="F:zinc ion binding"/>
    <property type="evidence" value="ECO:0007669"/>
    <property type="project" value="UniProtKB-KW"/>
</dbReference>
<dbReference type="InterPro" id="IPR031657">
    <property type="entry name" value="REPA_OB_2"/>
</dbReference>
<evidence type="ECO:0000259" key="13">
    <source>
        <dbReference type="Pfam" id="PF08646"/>
    </source>
</evidence>
<gene>
    <name evidence="15" type="ORF">CALVIDRAFT_475163</name>
</gene>
<evidence type="ECO:0000256" key="5">
    <source>
        <dbReference type="ARBA" id="ARBA00022771"/>
    </source>
</evidence>
<feature type="domain" description="Replication factor-A protein 1 N-terminal" evidence="12">
    <location>
        <begin position="4"/>
        <end position="63"/>
    </location>
</feature>
<evidence type="ECO:0000259" key="11">
    <source>
        <dbReference type="Pfam" id="PF01336"/>
    </source>
</evidence>
<evidence type="ECO:0000313" key="15">
    <source>
        <dbReference type="EMBL" id="KZP01148.1"/>
    </source>
</evidence>
<dbReference type="EMBL" id="KV417267">
    <property type="protein sequence ID" value="KZP01148.1"/>
    <property type="molecule type" value="Genomic_DNA"/>
</dbReference>
<dbReference type="CDD" id="cd04475">
    <property type="entry name" value="RPA1_DBD_B"/>
    <property type="match status" value="1"/>
</dbReference>
<comment type="similarity">
    <text evidence="2 9">Belongs to the replication factor A protein 1 family.</text>
</comment>
<comment type="subunit">
    <text evidence="9">Component of the heterotrimeric canonical replication protein A complex (RPA).</text>
</comment>
<feature type="domain" description="Replication factor A C-terminal" evidence="13">
    <location>
        <begin position="416"/>
        <end position="496"/>
    </location>
</feature>
<protein>
    <recommendedName>
        <fullName evidence="9">Replication protein A subunit</fullName>
    </recommendedName>
</protein>
<evidence type="ECO:0000256" key="10">
    <source>
        <dbReference type="SAM" id="MobiDB-lite"/>
    </source>
</evidence>
<comment type="function">
    <text evidence="9">As part of the replication protein A (RPA/RP-A), a single-stranded DNA-binding heterotrimeric complex, may play an essential role in DNA replication, recombination and repair. Binds and stabilizes single-stranded DNA intermediates, preventing complementary DNA reannealing and recruiting different proteins involved in DNA metabolism.</text>
</comment>
<proteinExistence type="inferred from homology"/>
<dbReference type="GO" id="GO:0006310">
    <property type="term" value="P:DNA recombination"/>
    <property type="evidence" value="ECO:0007669"/>
    <property type="project" value="InterPro"/>
</dbReference>
<evidence type="ECO:0000256" key="9">
    <source>
        <dbReference type="RuleBase" id="RU364130"/>
    </source>
</evidence>